<dbReference type="EMBL" id="PGGK01000005">
    <property type="protein sequence ID" value="TGC09469.1"/>
    <property type="molecule type" value="Genomic_DNA"/>
</dbReference>
<accession>A0A4E0QZW9</accession>
<feature type="transmembrane region" description="Helical" evidence="1">
    <location>
        <begin position="25"/>
        <end position="49"/>
    </location>
</feature>
<keyword evidence="1" id="KW-1133">Transmembrane helix</keyword>
<evidence type="ECO:0000313" key="2">
    <source>
        <dbReference type="EMBL" id="TGC09469.1"/>
    </source>
</evidence>
<dbReference type="AlphaFoldDB" id="A0A4E0QZW9"/>
<keyword evidence="1" id="KW-0472">Membrane</keyword>
<evidence type="ECO:0000313" key="3">
    <source>
        <dbReference type="Proteomes" id="UP000297295"/>
    </source>
</evidence>
<reference evidence="2 3" key="1">
    <citation type="submission" date="2017-11" db="EMBL/GenBank/DDBJ databases">
        <title>Isolation and Characterization of Methanogenic Archaea from Saline Meromictic Lake at Siberia.</title>
        <authorList>
            <person name="Shen Y."/>
            <person name="Huang H.-H."/>
            <person name="Lai M.-C."/>
            <person name="Chen S.-C."/>
        </authorList>
    </citation>
    <scope>NUCLEOTIDE SEQUENCE [LARGE SCALE GENOMIC DNA]</scope>
    <source>
        <strain evidence="2 3">SY-01</strain>
    </source>
</reference>
<gene>
    <name evidence="2" type="ORF">CUN85_06470</name>
</gene>
<comment type="caution">
    <text evidence="2">The sequence shown here is derived from an EMBL/GenBank/DDBJ whole genome shotgun (WGS) entry which is preliminary data.</text>
</comment>
<proteinExistence type="predicted"/>
<evidence type="ECO:0000256" key="1">
    <source>
        <dbReference type="SAM" id="Phobius"/>
    </source>
</evidence>
<keyword evidence="3" id="KW-1185">Reference proteome</keyword>
<protein>
    <submittedName>
        <fullName evidence="2">Uncharacterized protein</fullName>
    </submittedName>
</protein>
<name>A0A4E0QZW9_9EURY</name>
<sequence length="72" mass="8658">MEHENKTGPCRNPQNSSDYLSQYKFYMSFRIVFIFAGLWIQIVIPRGFLQSLFFFKCQRELLQVCKMQKKKA</sequence>
<keyword evidence="1" id="KW-0812">Transmembrane</keyword>
<organism evidence="2 3">
    <name type="scientific">Methanolobus halotolerans</name>
    <dbReference type="NCBI Taxonomy" id="2052935"/>
    <lineage>
        <taxon>Archaea</taxon>
        <taxon>Methanobacteriati</taxon>
        <taxon>Methanobacteriota</taxon>
        <taxon>Stenosarchaea group</taxon>
        <taxon>Methanomicrobia</taxon>
        <taxon>Methanosarcinales</taxon>
        <taxon>Methanosarcinaceae</taxon>
        <taxon>Methanolobus</taxon>
    </lineage>
</organism>
<dbReference type="Proteomes" id="UP000297295">
    <property type="component" value="Unassembled WGS sequence"/>
</dbReference>